<dbReference type="Gene3D" id="3.50.50.60">
    <property type="entry name" value="FAD/NAD(P)-binding domain"/>
    <property type="match status" value="2"/>
</dbReference>
<proteinExistence type="predicted"/>
<dbReference type="Gene3D" id="3.30.9.10">
    <property type="entry name" value="D-Amino Acid Oxidase, subunit A, domain 2"/>
    <property type="match status" value="1"/>
</dbReference>
<evidence type="ECO:0000256" key="1">
    <source>
        <dbReference type="ARBA" id="ARBA00023002"/>
    </source>
</evidence>
<feature type="domain" description="FAD dependent oxidoreductase" evidence="2">
    <location>
        <begin position="7"/>
        <end position="396"/>
    </location>
</feature>
<evidence type="ECO:0000259" key="2">
    <source>
        <dbReference type="Pfam" id="PF01266"/>
    </source>
</evidence>
<name>A0ABU3EK18_9RHOB</name>
<sequence>MPPHSADTIIIGGGTVGLCAAVYLQRSGRNVMVIDPLPSPGGASFGNAGMISPDTAVPISLPGMLRKVPGWLMDPMGPLVVRPAYFARAFPWLMKWISAGRWTNVLNISDAMRSLHKDSFAYWRELVGEAYGDLIRNDGQVHLWESENESLTAARERQIRERHGIEARALTRDEISDLFPDMATGPKRAVFVPGNGYTVSPARLVQKLEEIFLKGGGQRVHDQVGKVIPAPGGRNFTVLTGVGNFTAPNVVVCAGAHSARLLEPLGVSVPLEIERGYHIMLRDHGLRVGTTLSNKSRSFGLTPMADGLRVAGTVEISGLDTVPDERRAFMLTRQLKQSFPSVNVENLTFWAGMRPSLPDSLPVIEESARHPGLFLNFGHSHFGMTGGPGSGLLLSQIMNREKPFTDPAAYSLQRKTIRLLS</sequence>
<dbReference type="EMBL" id="JAVRQI010000026">
    <property type="protein sequence ID" value="MDT1064589.1"/>
    <property type="molecule type" value="Genomic_DNA"/>
</dbReference>
<dbReference type="SUPFAM" id="SSF51905">
    <property type="entry name" value="FAD/NAD(P)-binding domain"/>
    <property type="match status" value="1"/>
</dbReference>
<organism evidence="3 4">
    <name type="scientific">Paracoccus broussonetiae</name>
    <dbReference type="NCBI Taxonomy" id="3075834"/>
    <lineage>
        <taxon>Bacteria</taxon>
        <taxon>Pseudomonadati</taxon>
        <taxon>Pseudomonadota</taxon>
        <taxon>Alphaproteobacteria</taxon>
        <taxon>Rhodobacterales</taxon>
        <taxon>Paracoccaceae</taxon>
        <taxon>Paracoccus</taxon>
    </lineage>
</organism>
<dbReference type="PANTHER" id="PTHR13847">
    <property type="entry name" value="SARCOSINE DEHYDROGENASE-RELATED"/>
    <property type="match status" value="1"/>
</dbReference>
<keyword evidence="4" id="KW-1185">Reference proteome</keyword>
<protein>
    <submittedName>
        <fullName evidence="3">FAD-binding oxidoreductase</fullName>
        <ecNumber evidence="3">1.-.-.-</ecNumber>
    </submittedName>
</protein>
<dbReference type="EC" id="1.-.-.-" evidence="3"/>
<reference evidence="4" key="1">
    <citation type="submission" date="2023-07" db="EMBL/GenBank/DDBJ databases">
        <title>Characterization of two Paracoccaceae strains isolated from Phycosphere and proposal of Xinfangfangia lacusdiani sp. nov.</title>
        <authorList>
            <person name="Deng Y."/>
            <person name="Zhang Y.Q."/>
        </authorList>
    </citation>
    <scope>NUCLEOTIDE SEQUENCE [LARGE SCALE GENOMIC DNA]</scope>
    <source>
        <strain evidence="4">CPCC 101403</strain>
    </source>
</reference>
<gene>
    <name evidence="3" type="ORF">RM190_22205</name>
</gene>
<accession>A0ABU3EK18</accession>
<keyword evidence="1 3" id="KW-0560">Oxidoreductase</keyword>
<dbReference type="InterPro" id="IPR036188">
    <property type="entry name" value="FAD/NAD-bd_sf"/>
</dbReference>
<evidence type="ECO:0000313" key="3">
    <source>
        <dbReference type="EMBL" id="MDT1064589.1"/>
    </source>
</evidence>
<evidence type="ECO:0000313" key="4">
    <source>
        <dbReference type="Proteomes" id="UP001251085"/>
    </source>
</evidence>
<dbReference type="Proteomes" id="UP001251085">
    <property type="component" value="Unassembled WGS sequence"/>
</dbReference>
<dbReference type="InterPro" id="IPR006076">
    <property type="entry name" value="FAD-dep_OxRdtase"/>
</dbReference>
<dbReference type="GO" id="GO:0016491">
    <property type="term" value="F:oxidoreductase activity"/>
    <property type="evidence" value="ECO:0007669"/>
    <property type="project" value="UniProtKB-KW"/>
</dbReference>
<comment type="caution">
    <text evidence="3">The sequence shown here is derived from an EMBL/GenBank/DDBJ whole genome shotgun (WGS) entry which is preliminary data.</text>
</comment>
<dbReference type="PANTHER" id="PTHR13847:SF289">
    <property type="entry name" value="GLYCINE OXIDASE"/>
    <property type="match status" value="1"/>
</dbReference>
<dbReference type="SUPFAM" id="SSF54373">
    <property type="entry name" value="FAD-linked reductases, C-terminal domain"/>
    <property type="match status" value="1"/>
</dbReference>
<dbReference type="Pfam" id="PF01266">
    <property type="entry name" value="DAO"/>
    <property type="match status" value="1"/>
</dbReference>